<dbReference type="Proteomes" id="UP000006906">
    <property type="component" value="Chromosome 9"/>
</dbReference>
<feature type="region of interest" description="Disordered" evidence="1">
    <location>
        <begin position="1"/>
        <end position="70"/>
    </location>
</feature>
<organism evidence="2 3">
    <name type="scientific">Chlamydomonas reinhardtii</name>
    <name type="common">Chlamydomonas smithii</name>
    <dbReference type="NCBI Taxonomy" id="3055"/>
    <lineage>
        <taxon>Eukaryota</taxon>
        <taxon>Viridiplantae</taxon>
        <taxon>Chlorophyta</taxon>
        <taxon>core chlorophytes</taxon>
        <taxon>Chlorophyceae</taxon>
        <taxon>CS clade</taxon>
        <taxon>Chlamydomonadales</taxon>
        <taxon>Chlamydomonadaceae</taxon>
        <taxon>Chlamydomonas</taxon>
    </lineage>
</organism>
<keyword evidence="3" id="KW-1185">Reference proteome</keyword>
<dbReference type="OrthoDB" id="531556at2759"/>
<accession>A8J0C6</accession>
<dbReference type="AlphaFoldDB" id="A8J0C6"/>
<evidence type="ECO:0000256" key="1">
    <source>
        <dbReference type="SAM" id="MobiDB-lite"/>
    </source>
</evidence>
<dbReference type="InParanoid" id="A8J0C6"/>
<feature type="compositionally biased region" description="Basic and acidic residues" evidence="1">
    <location>
        <begin position="11"/>
        <end position="37"/>
    </location>
</feature>
<dbReference type="GeneID" id="5720310"/>
<name>A8J0C6_CHLRE</name>
<dbReference type="PaxDb" id="3055-EDP02274"/>
<dbReference type="HOGENOM" id="CLU_2761364_0_0_1"/>
<protein>
    <submittedName>
        <fullName evidence="2">Uncharacterized protein</fullName>
    </submittedName>
</protein>
<dbReference type="RefSeq" id="XP_001694690.1">
    <property type="nucleotide sequence ID" value="XM_001694638.2"/>
</dbReference>
<reference evidence="2 3" key="1">
    <citation type="journal article" date="2007" name="Science">
        <title>The Chlamydomonas genome reveals the evolution of key animal and plant functions.</title>
        <authorList>
            <person name="Merchant S.S."/>
            <person name="Prochnik S.E."/>
            <person name="Vallon O."/>
            <person name="Harris E.H."/>
            <person name="Karpowicz S.J."/>
            <person name="Witman G.B."/>
            <person name="Terry A."/>
            <person name="Salamov A."/>
            <person name="Fritz-Laylin L.K."/>
            <person name="Marechal-Drouard L."/>
            <person name="Marshall W.F."/>
            <person name="Qu L.H."/>
            <person name="Nelson D.R."/>
            <person name="Sanderfoot A.A."/>
            <person name="Spalding M.H."/>
            <person name="Kapitonov V.V."/>
            <person name="Ren Q."/>
            <person name="Ferris P."/>
            <person name="Lindquist E."/>
            <person name="Shapiro H."/>
            <person name="Lucas S.M."/>
            <person name="Grimwood J."/>
            <person name="Schmutz J."/>
            <person name="Cardol P."/>
            <person name="Cerutti H."/>
            <person name="Chanfreau G."/>
            <person name="Chen C.L."/>
            <person name="Cognat V."/>
            <person name="Croft M.T."/>
            <person name="Dent R."/>
            <person name="Dutcher S."/>
            <person name="Fernandez E."/>
            <person name="Fukuzawa H."/>
            <person name="Gonzalez-Ballester D."/>
            <person name="Gonzalez-Halphen D."/>
            <person name="Hallmann A."/>
            <person name="Hanikenne M."/>
            <person name="Hippler M."/>
            <person name="Inwood W."/>
            <person name="Jabbari K."/>
            <person name="Kalanon M."/>
            <person name="Kuras R."/>
            <person name="Lefebvre P.A."/>
            <person name="Lemaire S.D."/>
            <person name="Lobanov A.V."/>
            <person name="Lohr M."/>
            <person name="Manuell A."/>
            <person name="Meier I."/>
            <person name="Mets L."/>
            <person name="Mittag M."/>
            <person name="Mittelmeier T."/>
            <person name="Moroney J.V."/>
            <person name="Moseley J."/>
            <person name="Napoli C."/>
            <person name="Nedelcu A.M."/>
            <person name="Niyogi K."/>
            <person name="Novoselov S.V."/>
            <person name="Paulsen I.T."/>
            <person name="Pazour G."/>
            <person name="Purton S."/>
            <person name="Ral J.P."/>
            <person name="Riano-Pachon D.M."/>
            <person name="Riekhof W."/>
            <person name="Rymarquis L."/>
            <person name="Schroda M."/>
            <person name="Stern D."/>
            <person name="Umen J."/>
            <person name="Willows R."/>
            <person name="Wilson N."/>
            <person name="Zimmer S.L."/>
            <person name="Allmer J."/>
            <person name="Balk J."/>
            <person name="Bisova K."/>
            <person name="Chen C.J."/>
            <person name="Elias M."/>
            <person name="Gendler K."/>
            <person name="Hauser C."/>
            <person name="Lamb M.R."/>
            <person name="Ledford H."/>
            <person name="Long J.C."/>
            <person name="Minagawa J."/>
            <person name="Page M.D."/>
            <person name="Pan J."/>
            <person name="Pootakham W."/>
            <person name="Roje S."/>
            <person name="Rose A."/>
            <person name="Stahlberg E."/>
            <person name="Terauchi A.M."/>
            <person name="Yang P."/>
            <person name="Ball S."/>
            <person name="Bowler C."/>
            <person name="Dieckmann C.L."/>
            <person name="Gladyshev V.N."/>
            <person name="Green P."/>
            <person name="Jorgensen R."/>
            <person name="Mayfield S."/>
            <person name="Mueller-Roeber B."/>
            <person name="Rajamani S."/>
            <person name="Sayre R.T."/>
            <person name="Brokstein P."/>
            <person name="Dubchak I."/>
            <person name="Goodstein D."/>
            <person name="Hornick L."/>
            <person name="Huang Y.W."/>
            <person name="Jhaveri J."/>
            <person name="Luo Y."/>
            <person name="Martinez D."/>
            <person name="Ngau W.C."/>
            <person name="Otillar B."/>
            <person name="Poliakov A."/>
            <person name="Porter A."/>
            <person name="Szajkowski L."/>
            <person name="Werner G."/>
            <person name="Zhou K."/>
            <person name="Grigoriev I.V."/>
            <person name="Rokhsar D.S."/>
            <person name="Grossman A.R."/>
        </authorList>
    </citation>
    <scope>NUCLEOTIDE SEQUENCE [LARGE SCALE GENOMIC DNA]</scope>
    <source>
        <strain evidence="3">CC-503</strain>
    </source>
</reference>
<dbReference type="KEGG" id="cre:CHLRE_09g395213v5"/>
<feature type="compositionally biased region" description="Low complexity" evidence="1">
    <location>
        <begin position="46"/>
        <end position="58"/>
    </location>
</feature>
<dbReference type="Gramene" id="PNW78940">
    <property type="protein sequence ID" value="PNW78940"/>
    <property type="gene ID" value="CHLRE_09g395213v5"/>
</dbReference>
<gene>
    <name evidence="2" type="ORF">CHLRE_09g395213v5</name>
</gene>
<proteinExistence type="predicted"/>
<evidence type="ECO:0000313" key="2">
    <source>
        <dbReference type="EMBL" id="PNW78940.1"/>
    </source>
</evidence>
<sequence>MTGKGHTHAMSQEEKDHIAQEKFGKPFEELDTNEKKTVGALHHSKQMMGPEGGQQQEGAPTPAHHTRSHK</sequence>
<evidence type="ECO:0000313" key="3">
    <source>
        <dbReference type="Proteomes" id="UP000006906"/>
    </source>
</evidence>
<dbReference type="EMBL" id="CM008970">
    <property type="protein sequence ID" value="PNW78940.1"/>
    <property type="molecule type" value="Genomic_DNA"/>
</dbReference>